<name>A0A0E3T677_9CAUD</name>
<proteinExistence type="predicted"/>
<dbReference type="RefSeq" id="YP_009275702.1">
    <property type="nucleotide sequence ID" value="NC_030932.1"/>
</dbReference>
<sequence>MSTYDLGAIVEQKREAVGSELVEFEWKGETFTVPHPLFADDDFKDDVALCETDVDLAIAYLGDEQYDRFRELGGKSSFVGMLLQKVAADSVAADAEGKRFSIVSLLGPWAEATEAALIAHYGFDAIAAYWRGEVSLRKLRVLIENLPPGNARDAARNEGVWWTDIHALLNLIEFRMRENTAQTINVGGGKAKSAKYNPKPWKKPEDTIGNLGGATPEQAKAYLDSIAPPKRL</sequence>
<dbReference type="EMBL" id="KP790011">
    <property type="protein sequence ID" value="AKC03041.1"/>
    <property type="molecule type" value="Genomic_DNA"/>
</dbReference>
<gene>
    <name evidence="2" type="ORF">Gsput1_17</name>
</gene>
<accession>A0A0E3T677</accession>
<dbReference type="Proteomes" id="UP000033018">
    <property type="component" value="Segment"/>
</dbReference>
<evidence type="ECO:0000313" key="2">
    <source>
        <dbReference type="EMBL" id="AKC03041.1"/>
    </source>
</evidence>
<protein>
    <submittedName>
        <fullName evidence="2">Pre-TMP frameshift protein</fullName>
    </submittedName>
</protein>
<evidence type="ECO:0000313" key="3">
    <source>
        <dbReference type="Proteomes" id="UP000033018"/>
    </source>
</evidence>
<reference evidence="2 3" key="1">
    <citation type="journal article" date="2015" name="Sci. Rep.">
        <title>Bacteriophages of wastewater foaming-associated filamentous Gordonia reduce host levels in raw activated sludge.</title>
        <authorList>
            <person name="Liu M."/>
            <person name="Gill J.J."/>
            <person name="Young R."/>
            <person name="Summer E.J."/>
        </authorList>
    </citation>
    <scope>NUCLEOTIDE SEQUENCE [LARGE SCALE GENOMIC DNA]</scope>
</reference>
<evidence type="ECO:0000256" key="1">
    <source>
        <dbReference type="SAM" id="MobiDB-lite"/>
    </source>
</evidence>
<dbReference type="OrthoDB" id="6247at10239"/>
<feature type="region of interest" description="Disordered" evidence="1">
    <location>
        <begin position="188"/>
        <end position="214"/>
    </location>
</feature>
<dbReference type="KEGG" id="vg:28800856"/>
<keyword evidence="3" id="KW-1185">Reference proteome</keyword>
<organism evidence="2 3">
    <name type="scientific">Gordonia phage Gsput1</name>
    <dbReference type="NCBI Taxonomy" id="1622193"/>
    <lineage>
        <taxon>Viruses</taxon>
        <taxon>Duplodnaviria</taxon>
        <taxon>Heunggongvirae</taxon>
        <taxon>Uroviricota</taxon>
        <taxon>Caudoviricetes</taxon>
        <taxon>Ruthgordonvirinae</taxon>
        <taxon>Gesputvirus</taxon>
        <taxon>Gesputvirus gsput1</taxon>
    </lineage>
</organism>
<dbReference type="GeneID" id="28800856"/>